<proteinExistence type="predicted"/>
<accession>A0A0F9PQB9</accession>
<organism evidence="1">
    <name type="scientific">marine sediment metagenome</name>
    <dbReference type="NCBI Taxonomy" id="412755"/>
    <lineage>
        <taxon>unclassified sequences</taxon>
        <taxon>metagenomes</taxon>
        <taxon>ecological metagenomes</taxon>
    </lineage>
</organism>
<dbReference type="AlphaFoldDB" id="A0A0F9PQB9"/>
<name>A0A0F9PQB9_9ZZZZ</name>
<dbReference type="EMBL" id="LAZR01002255">
    <property type="protein sequence ID" value="KKN32404.1"/>
    <property type="molecule type" value="Genomic_DNA"/>
</dbReference>
<protein>
    <submittedName>
        <fullName evidence="1">Uncharacterized protein</fullName>
    </submittedName>
</protein>
<sequence>MANRTNINIYQPMTQGTEYGQQMYIDDDKSYAEQMRAVTTAAIQNKGVMAESEYVKTYQSDDYGKAEYMFPILDWDWSWDMYPWDFVFSLDFPDFDWDWDVVLPHVELDAEEEEVEEEIGTIYEIPIILGNSPVYDGSVDWPYQPWATVLNAAAGNIPIGGADCTAWIFYNGFWWNIGRGFCTFDLSGAVGAIAEARIESSVNLNAVYSIQEGTQNDPVVNADYNNFRGGSFAKNTAGSYLFELNSAGIQYLTSVIGSTAKFCFRNYAHDFLNAAPGSINESDELLPNSKLIITMYP</sequence>
<reference evidence="1" key="1">
    <citation type="journal article" date="2015" name="Nature">
        <title>Complex archaea that bridge the gap between prokaryotes and eukaryotes.</title>
        <authorList>
            <person name="Spang A."/>
            <person name="Saw J.H."/>
            <person name="Jorgensen S.L."/>
            <person name="Zaremba-Niedzwiedzka K."/>
            <person name="Martijn J."/>
            <person name="Lind A.E."/>
            <person name="van Eijk R."/>
            <person name="Schleper C."/>
            <person name="Guy L."/>
            <person name="Ettema T.J."/>
        </authorList>
    </citation>
    <scope>NUCLEOTIDE SEQUENCE</scope>
</reference>
<comment type="caution">
    <text evidence="1">The sequence shown here is derived from an EMBL/GenBank/DDBJ whole genome shotgun (WGS) entry which is preliminary data.</text>
</comment>
<gene>
    <name evidence="1" type="ORF">LCGC14_0814220</name>
</gene>
<evidence type="ECO:0000313" key="1">
    <source>
        <dbReference type="EMBL" id="KKN32404.1"/>
    </source>
</evidence>